<evidence type="ECO:0000313" key="2">
    <source>
        <dbReference type="Proteomes" id="UP000601041"/>
    </source>
</evidence>
<name>A0ABM8PTI4_9HYPH</name>
<comment type="caution">
    <text evidence="1">The sequence shown here is derived from an EMBL/GenBank/DDBJ whole genome shotgun (WGS) entry which is preliminary data.</text>
</comment>
<reference evidence="1 2" key="1">
    <citation type="submission" date="2020-11" db="EMBL/GenBank/DDBJ databases">
        <authorList>
            <person name="Lassalle F."/>
        </authorList>
    </citation>
    <scope>NUCLEOTIDE SEQUENCE [LARGE SCALE GENOMIC DNA]</scope>
    <source>
        <strain evidence="1 2">AB21</strain>
    </source>
</reference>
<keyword evidence="2" id="KW-1185">Reference proteome</keyword>
<dbReference type="InterPro" id="IPR010385">
    <property type="entry name" value="DUF982"/>
</dbReference>
<proteinExistence type="predicted"/>
<gene>
    <name evidence="1" type="ORF">RHAB21_03821</name>
</gene>
<dbReference type="Proteomes" id="UP000601041">
    <property type="component" value="Unassembled WGS sequence"/>
</dbReference>
<dbReference type="EMBL" id="CABFWE030000011">
    <property type="protein sequence ID" value="CAD7047745.1"/>
    <property type="molecule type" value="Genomic_DNA"/>
</dbReference>
<dbReference type="Pfam" id="PF06169">
    <property type="entry name" value="DUF982"/>
    <property type="match status" value="1"/>
</dbReference>
<protein>
    <recommendedName>
        <fullName evidence="3">DUF982 domain-containing protein</fullName>
    </recommendedName>
</protein>
<accession>A0ABM8PTI4</accession>
<dbReference type="RefSeq" id="WP_142588929.1">
    <property type="nucleotide sequence ID" value="NZ_CABFWE030000011.1"/>
</dbReference>
<evidence type="ECO:0008006" key="3">
    <source>
        <dbReference type="Google" id="ProtNLM"/>
    </source>
</evidence>
<dbReference type="Gene3D" id="6.10.250.730">
    <property type="match status" value="1"/>
</dbReference>
<sequence length="96" mass="10824">MLLFNQPIFLDRGRYVQEIATLEDALDFLEEWPENKRDLAYETVASACLKAYAGVFPQDAAEAAFRKFARRNGILTSGDLLPLLSRRTHGHNVGGR</sequence>
<organism evidence="1 2">
    <name type="scientific">Pseudorhizobium halotolerans</name>
    <dbReference type="NCBI Taxonomy" id="1233081"/>
    <lineage>
        <taxon>Bacteria</taxon>
        <taxon>Pseudomonadati</taxon>
        <taxon>Pseudomonadota</taxon>
        <taxon>Alphaproteobacteria</taxon>
        <taxon>Hyphomicrobiales</taxon>
        <taxon>Rhizobiaceae</taxon>
        <taxon>Rhizobium/Agrobacterium group</taxon>
        <taxon>Pseudorhizobium</taxon>
    </lineage>
</organism>
<evidence type="ECO:0000313" key="1">
    <source>
        <dbReference type="EMBL" id="CAD7047745.1"/>
    </source>
</evidence>